<dbReference type="EMBL" id="UINC01019442">
    <property type="protein sequence ID" value="SVA82311.1"/>
    <property type="molecule type" value="Genomic_DNA"/>
</dbReference>
<dbReference type="PANTHER" id="PTHR12526:SF630">
    <property type="entry name" value="GLYCOSYLTRANSFERASE"/>
    <property type="match status" value="1"/>
</dbReference>
<dbReference type="AlphaFoldDB" id="A0A381Z076"/>
<dbReference type="GO" id="GO:0016757">
    <property type="term" value="F:glycosyltransferase activity"/>
    <property type="evidence" value="ECO:0007669"/>
    <property type="project" value="InterPro"/>
</dbReference>
<name>A0A381Z076_9ZZZZ</name>
<organism evidence="2">
    <name type="scientific">marine metagenome</name>
    <dbReference type="NCBI Taxonomy" id="408172"/>
    <lineage>
        <taxon>unclassified sequences</taxon>
        <taxon>metagenomes</taxon>
        <taxon>ecological metagenomes</taxon>
    </lineage>
</organism>
<gene>
    <name evidence="2" type="ORF">METZ01_LOCUS135165</name>
</gene>
<proteinExistence type="predicted"/>
<dbReference type="PANTHER" id="PTHR12526">
    <property type="entry name" value="GLYCOSYLTRANSFERASE"/>
    <property type="match status" value="1"/>
</dbReference>
<dbReference type="Gene3D" id="3.40.50.2000">
    <property type="entry name" value="Glycogen Phosphorylase B"/>
    <property type="match status" value="2"/>
</dbReference>
<evidence type="ECO:0000259" key="1">
    <source>
        <dbReference type="Pfam" id="PF00534"/>
    </source>
</evidence>
<evidence type="ECO:0000313" key="2">
    <source>
        <dbReference type="EMBL" id="SVA82311.1"/>
    </source>
</evidence>
<sequence length="257" mass="28418">VKQNDVDILHCHGSKSSTVGSLLRLFDSIKIVSTVHGHKNASNSVIKKSHAVIGVNKKLINGIENAVFIPNWFNPTHQGTPSSRSGPILAIGRLEKVKGFDLLIRSWINIDKPLEIIGSGQEEKSLSALIKSHGLEKKIRIITNYSYTSIEEKYKSASGLIISSLREGGPRVVLEAINHDIPILGTKVGILPQLISKEFLVEPNNQEKLQILIEEMLPLFPQMNMTALKDQIHENYSIESASQATLNIYESLLRADS</sequence>
<feature type="domain" description="Glycosyl transferase family 1" evidence="1">
    <location>
        <begin position="88"/>
        <end position="217"/>
    </location>
</feature>
<dbReference type="InterPro" id="IPR001296">
    <property type="entry name" value="Glyco_trans_1"/>
</dbReference>
<protein>
    <recommendedName>
        <fullName evidence="1">Glycosyl transferase family 1 domain-containing protein</fullName>
    </recommendedName>
</protein>
<dbReference type="Pfam" id="PF00534">
    <property type="entry name" value="Glycos_transf_1"/>
    <property type="match status" value="1"/>
</dbReference>
<feature type="non-terminal residue" evidence="2">
    <location>
        <position position="1"/>
    </location>
</feature>
<accession>A0A381Z076</accession>
<dbReference type="SUPFAM" id="SSF53756">
    <property type="entry name" value="UDP-Glycosyltransferase/glycogen phosphorylase"/>
    <property type="match status" value="1"/>
</dbReference>
<reference evidence="2" key="1">
    <citation type="submission" date="2018-05" db="EMBL/GenBank/DDBJ databases">
        <authorList>
            <person name="Lanie J.A."/>
            <person name="Ng W.-L."/>
            <person name="Kazmierczak K.M."/>
            <person name="Andrzejewski T.M."/>
            <person name="Davidsen T.M."/>
            <person name="Wayne K.J."/>
            <person name="Tettelin H."/>
            <person name="Glass J.I."/>
            <person name="Rusch D."/>
            <person name="Podicherti R."/>
            <person name="Tsui H.-C.T."/>
            <person name="Winkler M.E."/>
        </authorList>
    </citation>
    <scope>NUCLEOTIDE SEQUENCE</scope>
</reference>